<dbReference type="InterPro" id="IPR026059">
    <property type="entry name" value="Rab3GAP2"/>
</dbReference>
<dbReference type="PANTHER" id="PTHR12472">
    <property type="entry name" value="RAB3-GAP REGULATORY DOMAIN"/>
    <property type="match status" value="1"/>
</dbReference>
<sequence length="889" mass="99748">MTSRLETISRISDLGKESIVSNLQDSTDDTTSEKLNFSQIGLRLSSYFDLGVAWNKRKALVLTPKYVSDPKRPDEPQMMTLNPGSEINSLNGDIKDVCIIPMMSTKRADCGQPEIAIICIGFESGHVKFYLETGVIILEYQLHLTPVERIRFRGFSGAQPETSFYICHKDCVIEIDGMELYQTLRVARVSPEQVQLNALKSKKYTFTQENQVADVASVGKYSITRWEQYVNASAYGPNEKVSARIPAYNSYITSGKNFAQFYHHIDQVEQSAITSALSIGKSLMKKSTGWFFGGSQPEPEPEVVIDKGTEIEPRSTLLDNNRTGVKVEPAPYGLPFAAVSDNLGRVSIVETNSMKMIRIIKGVRDCQMSWLRSSDGARNALFLVTLDRLGVLSVFSVHYGPRVASWNVGKGSILLSHSHQIGVNGSNLKQMASSNYQVAVMTAEGELKRIVIPLHLALSDHNSPRLADTSTLRELSKQLKRADIEMSQVNALVKRLRLSNTQRQAIEKLIASEKIALDDIEKYLELFAEKNKNESLSGKKETKEFQFWHEKISKMIWAYKMITMSGKATEPVVDPACIFKNEAEDDVKTILDTKRQISETRSTKIKFSSGTASVSELSLYDFTRCLVEDNGALKLHPTISDMRKKHLASKLFESAELHQIIEKLLLPLADYLELLKYHVANVSSTATTAAHFLRLLEATYEIFHETLPSDWLLSLREDCLAVTPSNGHIFVHVMEFFRRRNLPSNDEGMDTDTADWDTLVIDNQWKEATETLRIASALEILSDGVNYTAKTLLQGGVGGVTEVVAEWLVENRLTLTSELHTNPRVALAQMFLKNYLVPHFPLSLSREMVNSSIFWIATSRWASSTKKSACDQLLPLILDSLSEIKVQFK</sequence>
<evidence type="ECO:0000259" key="1">
    <source>
        <dbReference type="Pfam" id="PF14655"/>
    </source>
</evidence>
<protein>
    <submittedName>
        <fullName evidence="2">Oidioi.mRNA.OKI2018_I69.PAR.g11752.t1.cds</fullName>
    </submittedName>
</protein>
<dbReference type="Proteomes" id="UP001158576">
    <property type="component" value="Chromosome PAR"/>
</dbReference>
<dbReference type="EMBL" id="OU015568">
    <property type="protein sequence ID" value="CAG5088152.1"/>
    <property type="molecule type" value="Genomic_DNA"/>
</dbReference>
<proteinExistence type="predicted"/>
<name>A0ABN7S050_OIKDI</name>
<accession>A0ABN7S050</accession>
<dbReference type="InterPro" id="IPR032839">
    <property type="entry name" value="RAB3GAP_N"/>
</dbReference>
<feature type="domain" description="Rab3-GAP regulatory subunit N-terminal" evidence="1">
    <location>
        <begin position="51"/>
        <end position="414"/>
    </location>
</feature>
<dbReference type="PANTHER" id="PTHR12472:SF0">
    <property type="entry name" value="RAB3 GTPASE-ACTIVATING PROTEIN NON-CATALYTIC SUBUNIT"/>
    <property type="match status" value="1"/>
</dbReference>
<keyword evidence="3" id="KW-1185">Reference proteome</keyword>
<organism evidence="2 3">
    <name type="scientific">Oikopleura dioica</name>
    <name type="common">Tunicate</name>
    <dbReference type="NCBI Taxonomy" id="34765"/>
    <lineage>
        <taxon>Eukaryota</taxon>
        <taxon>Metazoa</taxon>
        <taxon>Chordata</taxon>
        <taxon>Tunicata</taxon>
        <taxon>Appendicularia</taxon>
        <taxon>Copelata</taxon>
        <taxon>Oikopleuridae</taxon>
        <taxon>Oikopleura</taxon>
    </lineage>
</organism>
<reference evidence="2 3" key="1">
    <citation type="submission" date="2021-04" db="EMBL/GenBank/DDBJ databases">
        <authorList>
            <person name="Bliznina A."/>
        </authorList>
    </citation>
    <scope>NUCLEOTIDE SEQUENCE [LARGE SCALE GENOMIC DNA]</scope>
</reference>
<evidence type="ECO:0000313" key="3">
    <source>
        <dbReference type="Proteomes" id="UP001158576"/>
    </source>
</evidence>
<gene>
    <name evidence="2" type="ORF">OKIOD_LOCUS3310</name>
</gene>
<dbReference type="Pfam" id="PF14655">
    <property type="entry name" value="RAB3GAP2_N"/>
    <property type="match status" value="1"/>
</dbReference>
<evidence type="ECO:0000313" key="2">
    <source>
        <dbReference type="EMBL" id="CAG5088152.1"/>
    </source>
</evidence>